<evidence type="ECO:0000256" key="1">
    <source>
        <dbReference type="SAM" id="Phobius"/>
    </source>
</evidence>
<gene>
    <name evidence="2" type="ORF">AB1207_18700</name>
</gene>
<keyword evidence="1" id="KW-0472">Membrane</keyword>
<dbReference type="Proteomes" id="UP001555826">
    <property type="component" value="Unassembled WGS sequence"/>
</dbReference>
<name>A0ABV3PBM9_9ACTN</name>
<feature type="transmembrane region" description="Helical" evidence="1">
    <location>
        <begin position="34"/>
        <end position="54"/>
    </location>
</feature>
<comment type="caution">
    <text evidence="2">The sequence shown here is derived from an EMBL/GenBank/DDBJ whole genome shotgun (WGS) entry which is preliminary data.</text>
</comment>
<proteinExistence type="predicted"/>
<dbReference type="EMBL" id="JBFNQN010000013">
    <property type="protein sequence ID" value="MEW9266783.1"/>
    <property type="molecule type" value="Genomic_DNA"/>
</dbReference>
<keyword evidence="1" id="KW-1133">Transmembrane helix</keyword>
<feature type="transmembrane region" description="Helical" evidence="1">
    <location>
        <begin position="6"/>
        <end position="27"/>
    </location>
</feature>
<evidence type="ECO:0008006" key="4">
    <source>
        <dbReference type="Google" id="ProtNLM"/>
    </source>
</evidence>
<organism evidence="2 3">
    <name type="scientific">Kineococcus endophyticus</name>
    <dbReference type="NCBI Taxonomy" id="1181883"/>
    <lineage>
        <taxon>Bacteria</taxon>
        <taxon>Bacillati</taxon>
        <taxon>Actinomycetota</taxon>
        <taxon>Actinomycetes</taxon>
        <taxon>Kineosporiales</taxon>
        <taxon>Kineosporiaceae</taxon>
        <taxon>Kineococcus</taxon>
    </lineage>
</organism>
<feature type="transmembrane region" description="Helical" evidence="1">
    <location>
        <begin position="66"/>
        <end position="85"/>
    </location>
</feature>
<evidence type="ECO:0000313" key="2">
    <source>
        <dbReference type="EMBL" id="MEW9266783.1"/>
    </source>
</evidence>
<evidence type="ECO:0000313" key="3">
    <source>
        <dbReference type="Proteomes" id="UP001555826"/>
    </source>
</evidence>
<reference evidence="2 3" key="1">
    <citation type="submission" date="2024-07" db="EMBL/GenBank/DDBJ databases">
        <authorList>
            <person name="Thanompreechachai J."/>
            <person name="Duangmal K."/>
        </authorList>
    </citation>
    <scope>NUCLEOTIDE SEQUENCE [LARGE SCALE GENOMIC DNA]</scope>
    <source>
        <strain evidence="2 3">KCTC 19886</strain>
    </source>
</reference>
<sequence length="90" mass="9034">MNAAVLGLGVLALGVLVVLLALCLALGGRRRTPATLGCALAGAALLVVWLLLTVRGAGAGGTVYSASAWWAVAVVAALASLALTLRNRRR</sequence>
<keyword evidence="1" id="KW-0812">Transmembrane</keyword>
<protein>
    <recommendedName>
        <fullName evidence="4">MYXO-CTERM domain-containing protein</fullName>
    </recommendedName>
</protein>
<keyword evidence="3" id="KW-1185">Reference proteome</keyword>
<accession>A0ABV3PBM9</accession>
<dbReference type="RefSeq" id="WP_367639912.1">
    <property type="nucleotide sequence ID" value="NZ_JBFNQN010000013.1"/>
</dbReference>